<dbReference type="AlphaFoldDB" id="A0A6A4GNX2"/>
<dbReference type="EMBL" id="ML769820">
    <property type="protein sequence ID" value="KAE9387146.1"/>
    <property type="molecule type" value="Genomic_DNA"/>
</dbReference>
<feature type="compositionally biased region" description="Acidic residues" evidence="1">
    <location>
        <begin position="631"/>
        <end position="654"/>
    </location>
</feature>
<organism evidence="2 3">
    <name type="scientific">Gymnopus androsaceus JB14</name>
    <dbReference type="NCBI Taxonomy" id="1447944"/>
    <lineage>
        <taxon>Eukaryota</taxon>
        <taxon>Fungi</taxon>
        <taxon>Dikarya</taxon>
        <taxon>Basidiomycota</taxon>
        <taxon>Agaricomycotina</taxon>
        <taxon>Agaricomycetes</taxon>
        <taxon>Agaricomycetidae</taxon>
        <taxon>Agaricales</taxon>
        <taxon>Marasmiineae</taxon>
        <taxon>Omphalotaceae</taxon>
        <taxon>Gymnopus</taxon>
    </lineage>
</organism>
<feature type="region of interest" description="Disordered" evidence="1">
    <location>
        <begin position="631"/>
        <end position="655"/>
    </location>
</feature>
<dbReference type="OrthoDB" id="3259165at2759"/>
<evidence type="ECO:0000256" key="1">
    <source>
        <dbReference type="SAM" id="MobiDB-lite"/>
    </source>
</evidence>
<proteinExistence type="predicted"/>
<accession>A0A6A4GNX2</accession>
<dbReference type="PANTHER" id="PTHR33096">
    <property type="entry name" value="CXC2 DOMAIN-CONTAINING PROTEIN"/>
    <property type="match status" value="1"/>
</dbReference>
<protein>
    <recommendedName>
        <fullName evidence="4">CxC1-like cysteine cluster associated with KDZ transposases domain-containing protein</fullName>
    </recommendedName>
</protein>
<evidence type="ECO:0000313" key="3">
    <source>
        <dbReference type="Proteomes" id="UP000799118"/>
    </source>
</evidence>
<dbReference type="Proteomes" id="UP000799118">
    <property type="component" value="Unassembled WGS sequence"/>
</dbReference>
<dbReference type="PANTHER" id="PTHR33096:SF1">
    <property type="entry name" value="CXC1-LIKE CYSTEINE CLUSTER ASSOCIATED WITH KDZ TRANSPOSASES DOMAIN-CONTAINING PROTEIN"/>
    <property type="match status" value="1"/>
</dbReference>
<gene>
    <name evidence="2" type="ORF">BT96DRAFT_1005404</name>
</gene>
<evidence type="ECO:0008006" key="4">
    <source>
        <dbReference type="Google" id="ProtNLM"/>
    </source>
</evidence>
<reference evidence="2" key="1">
    <citation type="journal article" date="2019" name="Environ. Microbiol.">
        <title>Fungal ecological strategies reflected in gene transcription - a case study of two litter decomposers.</title>
        <authorList>
            <person name="Barbi F."/>
            <person name="Kohler A."/>
            <person name="Barry K."/>
            <person name="Baskaran P."/>
            <person name="Daum C."/>
            <person name="Fauchery L."/>
            <person name="Ihrmark K."/>
            <person name="Kuo A."/>
            <person name="LaButti K."/>
            <person name="Lipzen A."/>
            <person name="Morin E."/>
            <person name="Grigoriev I.V."/>
            <person name="Henrissat B."/>
            <person name="Lindahl B."/>
            <person name="Martin F."/>
        </authorList>
    </citation>
    <scope>NUCLEOTIDE SEQUENCE</scope>
    <source>
        <strain evidence="2">JB14</strain>
    </source>
</reference>
<keyword evidence="3" id="KW-1185">Reference proteome</keyword>
<evidence type="ECO:0000313" key="2">
    <source>
        <dbReference type="EMBL" id="KAE9387146.1"/>
    </source>
</evidence>
<name>A0A6A4GNX2_9AGAR</name>
<sequence length="680" mass="77799">MAIYTASGQRYSQQVQLAIPIGQVGLLERPQALPVLPMMANLEASSLESEGVSVTLNLGPSVHCCKHLAQAQNWQQIVPTLVQWYLRVHLWAKVEETLHYHCQNGLFGCAQIHPTLAVELQVLYLVTGLFLRVSPNNTAVSGTLEAFLEERGYVMRGEDPLRRRFGNALQWYNTLQDHALHFVDELIDVARDEMLREDKEEDEIPAEGSAPLLRPSEYLRAHCPICFGGQCNPSSQFNAFACIDAIHHADREGLRGLGRWLARKWWLAQSKHAEVKREVLKSECSLEFLWEQWTQQVTAQTQPLPRQSKNAGKKVIEDAVRMRTVIGTLEARISRLEEVACDLNESPYLMTEAQEKLPGLTKELKDKKRSLSHLDKALGVDQMNTYQHLASSEFITLRMNACAKKIHLRDRLRARKFEQDRLECAVHRQQYNECKIQGHTEDSVKRRKPGIVKLAKEYNSLCQRMHVLISKQSAPRNAIAPEPIPLKELFRLDVDDAIWQDVGLDDSADTGAPPQWLCDDKVRKGIKAILECDRCEEELRRLRAERSCLLEWMQEEWCVLERATEEVIRLGDADLLYHFNARRAELTQLCVWWRSAMQDMPEDVFLPPWAPPVEVLDAMERELGSEVWSMEDEPIEQVSEEEPSSSESDMDDLDPGLLEHLDALEIVDLAEAELDGDMFF</sequence>